<feature type="compositionally biased region" description="Low complexity" evidence="1">
    <location>
        <begin position="113"/>
        <end position="124"/>
    </location>
</feature>
<comment type="caution">
    <text evidence="2">The sequence shown here is derived from an EMBL/GenBank/DDBJ whole genome shotgun (WGS) entry which is preliminary data.</text>
</comment>
<feature type="compositionally biased region" description="Polar residues" evidence="1">
    <location>
        <begin position="1"/>
        <end position="11"/>
    </location>
</feature>
<evidence type="ECO:0000256" key="1">
    <source>
        <dbReference type="SAM" id="MobiDB-lite"/>
    </source>
</evidence>
<keyword evidence="3" id="KW-1185">Reference proteome</keyword>
<accession>A0AAN6W6K7</accession>
<protein>
    <submittedName>
        <fullName evidence="2">Uncharacterized protein</fullName>
    </submittedName>
</protein>
<feature type="region of interest" description="Disordered" evidence="1">
    <location>
        <begin position="235"/>
        <end position="323"/>
    </location>
</feature>
<feature type="compositionally biased region" description="Polar residues" evidence="1">
    <location>
        <begin position="88"/>
        <end position="97"/>
    </location>
</feature>
<feature type="compositionally biased region" description="Basic and acidic residues" evidence="1">
    <location>
        <begin position="243"/>
        <end position="252"/>
    </location>
</feature>
<dbReference type="EMBL" id="MU866247">
    <property type="protein sequence ID" value="KAK4175137.1"/>
    <property type="molecule type" value="Genomic_DNA"/>
</dbReference>
<feature type="region of interest" description="Disordered" evidence="1">
    <location>
        <begin position="1"/>
        <end position="34"/>
    </location>
</feature>
<feature type="compositionally biased region" description="Polar residues" evidence="1">
    <location>
        <begin position="300"/>
        <end position="312"/>
    </location>
</feature>
<reference evidence="2" key="1">
    <citation type="journal article" date="2023" name="Mol. Phylogenet. Evol.">
        <title>Genome-scale phylogeny and comparative genomics of the fungal order Sordariales.</title>
        <authorList>
            <person name="Hensen N."/>
            <person name="Bonometti L."/>
            <person name="Westerberg I."/>
            <person name="Brannstrom I.O."/>
            <person name="Guillou S."/>
            <person name="Cros-Aarteil S."/>
            <person name="Calhoun S."/>
            <person name="Haridas S."/>
            <person name="Kuo A."/>
            <person name="Mondo S."/>
            <person name="Pangilinan J."/>
            <person name="Riley R."/>
            <person name="LaButti K."/>
            <person name="Andreopoulos B."/>
            <person name="Lipzen A."/>
            <person name="Chen C."/>
            <person name="Yan M."/>
            <person name="Daum C."/>
            <person name="Ng V."/>
            <person name="Clum A."/>
            <person name="Steindorff A."/>
            <person name="Ohm R.A."/>
            <person name="Martin F."/>
            <person name="Silar P."/>
            <person name="Natvig D.O."/>
            <person name="Lalanne C."/>
            <person name="Gautier V."/>
            <person name="Ament-Velasquez S.L."/>
            <person name="Kruys A."/>
            <person name="Hutchinson M.I."/>
            <person name="Powell A.J."/>
            <person name="Barry K."/>
            <person name="Miller A.N."/>
            <person name="Grigoriev I.V."/>
            <person name="Debuchy R."/>
            <person name="Gladieux P."/>
            <person name="Hiltunen Thoren M."/>
            <person name="Johannesson H."/>
        </authorList>
    </citation>
    <scope>NUCLEOTIDE SEQUENCE</scope>
    <source>
        <strain evidence="2">CBS 892.96</strain>
    </source>
</reference>
<proteinExistence type="predicted"/>
<feature type="compositionally biased region" description="Low complexity" evidence="1">
    <location>
        <begin position="253"/>
        <end position="299"/>
    </location>
</feature>
<reference evidence="2" key="2">
    <citation type="submission" date="2023-05" db="EMBL/GenBank/DDBJ databases">
        <authorList>
            <consortium name="Lawrence Berkeley National Laboratory"/>
            <person name="Steindorff A."/>
            <person name="Hensen N."/>
            <person name="Bonometti L."/>
            <person name="Westerberg I."/>
            <person name="Brannstrom I.O."/>
            <person name="Guillou S."/>
            <person name="Cros-Aarteil S."/>
            <person name="Calhoun S."/>
            <person name="Haridas S."/>
            <person name="Kuo A."/>
            <person name="Mondo S."/>
            <person name="Pangilinan J."/>
            <person name="Riley R."/>
            <person name="Labutti K."/>
            <person name="Andreopoulos B."/>
            <person name="Lipzen A."/>
            <person name="Chen C."/>
            <person name="Yanf M."/>
            <person name="Daum C."/>
            <person name="Ng V."/>
            <person name="Clum A."/>
            <person name="Ohm R."/>
            <person name="Martin F."/>
            <person name="Silar P."/>
            <person name="Natvig D."/>
            <person name="Lalanne C."/>
            <person name="Gautier V."/>
            <person name="Ament-Velasquez S.L."/>
            <person name="Kruys A."/>
            <person name="Hutchinson M.I."/>
            <person name="Powell A.J."/>
            <person name="Barry K."/>
            <person name="Miller A.N."/>
            <person name="Grigoriev I.V."/>
            <person name="Debuchy R."/>
            <person name="Gladieux P."/>
            <person name="Thoren M.H."/>
            <person name="Johannesson H."/>
        </authorList>
    </citation>
    <scope>NUCLEOTIDE SEQUENCE</scope>
    <source>
        <strain evidence="2">CBS 892.96</strain>
    </source>
</reference>
<evidence type="ECO:0000313" key="3">
    <source>
        <dbReference type="Proteomes" id="UP001302321"/>
    </source>
</evidence>
<evidence type="ECO:0000313" key="2">
    <source>
        <dbReference type="EMBL" id="KAK4175137.1"/>
    </source>
</evidence>
<sequence>MLTFSSVQPTRQPARGVHRAQEADEGNTSSQCPNSFTTIKAAMAAGLGRSLFLFQGLSNISPRILTEASLSSPTLPPSPTYQERQDQDNTNMGNSESRPSRESKLSFRASRLSTTPETSPASASKRTKPEYKLKIVCSTCASKGLAETACSTANDINANGGSNLAFQDGSSYYEKYELKTWKLEIDCCGWSRMRKAGTDMVEKYMKNAEEKRRPISVDDLLVKLEESGIGHRSNVVKRVYRPRGQDARHQRDSLQSTQPQQSRPQQLYYSSQQKQQQQQQQQQQQHQYQQSQQAQSQPQTRTRQGWSQQSWHQGAEYQYPGRR</sequence>
<feature type="region of interest" description="Disordered" evidence="1">
    <location>
        <begin position="69"/>
        <end position="126"/>
    </location>
</feature>
<dbReference type="AlphaFoldDB" id="A0AAN6W6K7"/>
<name>A0AAN6W6K7_9PEZI</name>
<organism evidence="2 3">
    <name type="scientific">Triangularia setosa</name>
    <dbReference type="NCBI Taxonomy" id="2587417"/>
    <lineage>
        <taxon>Eukaryota</taxon>
        <taxon>Fungi</taxon>
        <taxon>Dikarya</taxon>
        <taxon>Ascomycota</taxon>
        <taxon>Pezizomycotina</taxon>
        <taxon>Sordariomycetes</taxon>
        <taxon>Sordariomycetidae</taxon>
        <taxon>Sordariales</taxon>
        <taxon>Podosporaceae</taxon>
        <taxon>Triangularia</taxon>
    </lineage>
</organism>
<gene>
    <name evidence="2" type="ORF">QBC36DRAFT_312301</name>
</gene>
<dbReference type="Proteomes" id="UP001302321">
    <property type="component" value="Unassembled WGS sequence"/>
</dbReference>